<dbReference type="PANTHER" id="PTHR48081">
    <property type="entry name" value="AB HYDROLASE SUPERFAMILY PROTEIN C4A8.06C"/>
    <property type="match status" value="1"/>
</dbReference>
<dbReference type="SUPFAM" id="SSF53474">
    <property type="entry name" value="alpha/beta-Hydrolases"/>
    <property type="match status" value="1"/>
</dbReference>
<feature type="transmembrane region" description="Helical" evidence="4">
    <location>
        <begin position="30"/>
        <end position="51"/>
    </location>
</feature>
<evidence type="ECO:0000313" key="6">
    <source>
        <dbReference type="EMBL" id="ESZ92977.1"/>
    </source>
</evidence>
<feature type="transmembrane region" description="Helical" evidence="4">
    <location>
        <begin position="7"/>
        <end position="24"/>
    </location>
</feature>
<dbReference type="InterPro" id="IPR050300">
    <property type="entry name" value="GDXG_lipolytic_enzyme"/>
</dbReference>
<evidence type="ECO:0000256" key="2">
    <source>
        <dbReference type="ARBA" id="ARBA00022884"/>
    </source>
</evidence>
<feature type="domain" description="Integrase catalytic" evidence="5">
    <location>
        <begin position="509"/>
        <end position="616"/>
    </location>
</feature>
<reference evidence="6 7" key="1">
    <citation type="journal article" date="2014" name="Genome Announc.">
        <title>Draft genome sequence of Sclerotinia borealis, a psychrophilic plant pathogenic fungus.</title>
        <authorList>
            <person name="Mardanov A.V."/>
            <person name="Beletsky A.V."/>
            <person name="Kadnikov V.V."/>
            <person name="Ignatov A.N."/>
            <person name="Ravin N.V."/>
        </authorList>
    </citation>
    <scope>NUCLEOTIDE SEQUENCE [LARGE SCALE GENOMIC DNA]</scope>
    <source>
        <strain evidence="7">F-4157</strain>
    </source>
</reference>
<keyword evidence="1" id="KW-0378">Hydrolase</keyword>
<dbReference type="SUPFAM" id="SSF53098">
    <property type="entry name" value="Ribonuclease H-like"/>
    <property type="match status" value="1"/>
</dbReference>
<dbReference type="AlphaFoldDB" id="W9C8A4"/>
<dbReference type="GO" id="GO:0003723">
    <property type="term" value="F:RNA binding"/>
    <property type="evidence" value="ECO:0007669"/>
    <property type="project" value="UniProtKB-KW"/>
</dbReference>
<dbReference type="GO" id="GO:0016787">
    <property type="term" value="F:hydrolase activity"/>
    <property type="evidence" value="ECO:0007669"/>
    <property type="project" value="UniProtKB-KW"/>
</dbReference>
<evidence type="ECO:0000256" key="1">
    <source>
        <dbReference type="ARBA" id="ARBA00022801"/>
    </source>
</evidence>
<accession>W9C8A4</accession>
<dbReference type="HOGENOM" id="CLU_348220_0_0_1"/>
<dbReference type="InterPro" id="IPR013094">
    <property type="entry name" value="AB_hydrolase_3"/>
</dbReference>
<keyword evidence="4" id="KW-0472">Membrane</keyword>
<dbReference type="STRING" id="1432307.W9C8A4"/>
<keyword evidence="7" id="KW-1185">Reference proteome</keyword>
<dbReference type="GO" id="GO:0015074">
    <property type="term" value="P:DNA integration"/>
    <property type="evidence" value="ECO:0007669"/>
    <property type="project" value="InterPro"/>
</dbReference>
<keyword evidence="2" id="KW-0694">RNA-binding</keyword>
<dbReference type="OrthoDB" id="408631at2759"/>
<dbReference type="InterPro" id="IPR029058">
    <property type="entry name" value="AB_hydrolase_fold"/>
</dbReference>
<dbReference type="EMBL" id="AYSA01000348">
    <property type="protein sequence ID" value="ESZ92977.1"/>
    <property type="molecule type" value="Genomic_DNA"/>
</dbReference>
<evidence type="ECO:0000259" key="5">
    <source>
        <dbReference type="PROSITE" id="PS50994"/>
    </source>
</evidence>
<organism evidence="6 7">
    <name type="scientific">Sclerotinia borealis (strain F-4128)</name>
    <dbReference type="NCBI Taxonomy" id="1432307"/>
    <lineage>
        <taxon>Eukaryota</taxon>
        <taxon>Fungi</taxon>
        <taxon>Dikarya</taxon>
        <taxon>Ascomycota</taxon>
        <taxon>Pezizomycotina</taxon>
        <taxon>Leotiomycetes</taxon>
        <taxon>Helotiales</taxon>
        <taxon>Sclerotiniaceae</taxon>
        <taxon>Sclerotinia</taxon>
    </lineage>
</organism>
<dbReference type="PANTHER" id="PTHR48081:SF2">
    <property type="entry name" value="ALPHA_BETA-HYDROLASE"/>
    <property type="match status" value="1"/>
</dbReference>
<gene>
    <name evidence="6" type="ORF">SBOR_6643</name>
</gene>
<proteinExistence type="predicted"/>
<dbReference type="GO" id="GO:0005634">
    <property type="term" value="C:nucleus"/>
    <property type="evidence" value="ECO:0007669"/>
    <property type="project" value="UniProtKB-ARBA"/>
</dbReference>
<dbReference type="InterPro" id="IPR012337">
    <property type="entry name" value="RNaseH-like_sf"/>
</dbReference>
<feature type="region of interest" description="Disordered" evidence="3">
    <location>
        <begin position="787"/>
        <end position="810"/>
    </location>
</feature>
<evidence type="ECO:0000313" key="7">
    <source>
        <dbReference type="Proteomes" id="UP000019487"/>
    </source>
</evidence>
<feature type="transmembrane region" description="Helical" evidence="4">
    <location>
        <begin position="145"/>
        <end position="172"/>
    </location>
</feature>
<sequence>MFLGQISWLDIAVFLFFLAPQLIIHVGLFQIANCALQALPFLIIKLPLSFIKERVFTHREKQSPFVQQASLFEDIVIRCVRYAFAYIPANIGRIFFSKAVALPFLRFRMLRHGFMKSPIHWHEVNQDKMKGIWIIADRTKKADIVIYYAHGGGFAMGSSYFYLEFLLAWLSLLKDSRKFRNPAIFALEYSLVPDQSYPTQLHETFAGYKYVLSVTDDPSKICVSGDSAGATLILSLLLHIARPNDLIDNSNSTIETVHTESPAMAVLISPWTTLDSPQDKNTSSDYLDTSNLHLYAHQYAGPRASVSDPLVSPGVCKDLDWWRMASPTRGFFITYGSEEVFAPETRDLIALLKKSGKVEIRGQEQMGGIHAWPVAALFLSSTSAARRKGLRMLHTIAYENKKHSGKIDISFNPKIGQTATLMLYDQETLLNTARTVKCMDNPLEVSSLLFTTMSNTTTAPISIYSILKQAHPPYCRQSHKLPSCQVAQKHHNKAVWDTLKYSWIDMYVGPPDYVIHDAGTQFINKEFKQFVASMAIGTKSVPTEAHWSIGLVERCHKPIRRAYAIISEDLTNEGLSKEMMLQLAVKAVNNTVRPDGVVPTLLVYSAYPRMTEHDAPVPNMVQRAAARQVSDALSQRNGPVTTPIHDLPLNSDVLVYRKANPTVKGKRIEPRRLIVIDGEDCAVELDNGPSQFRSNSVKPYYHEPHVEPEPEPDVASPIPFNAGTTPQVIAHCRLVVEPTRKPRVPQSLAADHTVGINGDTFQVYDASADVITVPKADNLGVFGGFQRRGGTPTRGRIETTSTLRHSSEYV</sequence>
<keyword evidence="4" id="KW-0812">Transmembrane</keyword>
<dbReference type="InterPro" id="IPR036397">
    <property type="entry name" value="RNaseH_sf"/>
</dbReference>
<evidence type="ECO:0000256" key="3">
    <source>
        <dbReference type="SAM" id="MobiDB-lite"/>
    </source>
</evidence>
<comment type="caution">
    <text evidence="6">The sequence shown here is derived from an EMBL/GenBank/DDBJ whole genome shotgun (WGS) entry which is preliminary data.</text>
</comment>
<dbReference type="Gene3D" id="3.30.420.10">
    <property type="entry name" value="Ribonuclease H-like superfamily/Ribonuclease H"/>
    <property type="match status" value="1"/>
</dbReference>
<evidence type="ECO:0000256" key="4">
    <source>
        <dbReference type="SAM" id="Phobius"/>
    </source>
</evidence>
<dbReference type="Proteomes" id="UP000019487">
    <property type="component" value="Unassembled WGS sequence"/>
</dbReference>
<dbReference type="InterPro" id="IPR001584">
    <property type="entry name" value="Integrase_cat-core"/>
</dbReference>
<keyword evidence="4" id="KW-1133">Transmembrane helix</keyword>
<name>W9C8A4_SCLBF</name>
<dbReference type="PROSITE" id="PS50994">
    <property type="entry name" value="INTEGRASE"/>
    <property type="match status" value="1"/>
</dbReference>
<protein>
    <recommendedName>
        <fullName evidence="5">Integrase catalytic domain-containing protein</fullName>
    </recommendedName>
</protein>
<dbReference type="Gene3D" id="3.40.50.1820">
    <property type="entry name" value="alpha/beta hydrolase"/>
    <property type="match status" value="1"/>
</dbReference>
<dbReference type="Pfam" id="PF07859">
    <property type="entry name" value="Abhydrolase_3"/>
    <property type="match status" value="1"/>
</dbReference>